<evidence type="ECO:0000313" key="2">
    <source>
        <dbReference type="EMBL" id="AVK75128.1"/>
    </source>
</evidence>
<keyword evidence="1" id="KW-0812">Transmembrane</keyword>
<dbReference type="Proteomes" id="UP000248852">
    <property type="component" value="Segment"/>
</dbReference>
<name>A0A2U7U9J8_9VIRU</name>
<proteinExistence type="predicted"/>
<reference evidence="2" key="1">
    <citation type="journal article" date="2018" name="Nat. Commun.">
        <title>Diversity and evolution of the emerging Pandoraviridae family.</title>
        <authorList>
            <person name="Legendre M."/>
            <person name="Fabre E."/>
            <person name="Poirot O."/>
            <person name="Jeudy S."/>
            <person name="Lartigue A."/>
            <person name="Alempic J.M."/>
            <person name="Beucher L."/>
            <person name="Philippe N."/>
            <person name="Bertaux L."/>
            <person name="Christo-Foroux E."/>
            <person name="Labadie K."/>
            <person name="Coute Y."/>
            <person name="Abergel C."/>
            <person name="Claverie J.M."/>
        </authorList>
    </citation>
    <scope>NUCLEOTIDE SEQUENCE [LARGE SCALE GENOMIC DNA]</scope>
    <source>
        <strain evidence="2">Quercus</strain>
    </source>
</reference>
<protein>
    <submittedName>
        <fullName evidence="2">Uncharacterized protein</fullName>
    </submittedName>
</protein>
<organism evidence="2">
    <name type="scientific">Pandoravirus quercus</name>
    <dbReference type="NCBI Taxonomy" id="2107709"/>
    <lineage>
        <taxon>Viruses</taxon>
        <taxon>Pandoravirus</taxon>
    </lineage>
</organism>
<dbReference type="EMBL" id="MG011689">
    <property type="protein sequence ID" value="AVK75128.1"/>
    <property type="molecule type" value="Genomic_DNA"/>
</dbReference>
<accession>A0A2U7U9J8</accession>
<dbReference type="KEGG" id="vg:36844269"/>
<keyword evidence="1" id="KW-0472">Membrane</keyword>
<dbReference type="RefSeq" id="YP_009483397.1">
    <property type="nucleotide sequence ID" value="NC_037667.1"/>
</dbReference>
<feature type="transmembrane region" description="Helical" evidence="1">
    <location>
        <begin position="179"/>
        <end position="197"/>
    </location>
</feature>
<keyword evidence="1" id="KW-1133">Transmembrane helix</keyword>
<evidence type="ECO:0000256" key="1">
    <source>
        <dbReference type="SAM" id="Phobius"/>
    </source>
</evidence>
<sequence length="205" mass="22384">MATATMTMNNNNKSPYYGWYSESEAVRRGSIVLWSTPDGGRVVVTSVSPSETQAGSFYDDIRLVGPVVEYVCREPYEPPSLRCFTQAVTMSQGFAVAQCNTTWRELCRNRFGTSTPALSKSHESLIEPSALQAIENATAATKTTTSAKPCASLQHEARDAPAGSETAPSTSRMATMTRATAGIQLWLGALVWLYFLARRIVVVMR</sequence>
<dbReference type="GeneID" id="36844269"/>
<gene>
    <name evidence="2" type="ORF">pqer_cds_706</name>
</gene>